<dbReference type="EMBL" id="JAXCEH010000002">
    <property type="protein sequence ID" value="MFA1553210.1"/>
    <property type="molecule type" value="Genomic_DNA"/>
</dbReference>
<dbReference type="RefSeq" id="WP_371939568.1">
    <property type="nucleotide sequence ID" value="NZ_JAXCEH010000002.1"/>
</dbReference>
<feature type="domain" description="DUF397" evidence="1">
    <location>
        <begin position="9"/>
        <end position="60"/>
    </location>
</feature>
<evidence type="ECO:0000259" key="1">
    <source>
        <dbReference type="Pfam" id="PF04149"/>
    </source>
</evidence>
<gene>
    <name evidence="2" type="ORF">SM436_05860</name>
</gene>
<sequence>MTPNRSLIEWRRSTYSAQGANCVEVASSEETRAVRDSKDPDGPLLTLSRTAWAGLLHSVKTGAHDLR</sequence>
<dbReference type="Proteomes" id="UP001569904">
    <property type="component" value="Unassembled WGS sequence"/>
</dbReference>
<proteinExistence type="predicted"/>
<comment type="caution">
    <text evidence="2">The sequence shown here is derived from an EMBL/GenBank/DDBJ whole genome shotgun (WGS) entry which is preliminary data.</text>
</comment>
<reference evidence="2 3" key="1">
    <citation type="submission" date="2023-11" db="EMBL/GenBank/DDBJ databases">
        <title>Actinomadura monticuli sp. nov., isolated from volcanic ash.</title>
        <authorList>
            <person name="Lee S.D."/>
            <person name="Yang H."/>
            <person name="Kim I.S."/>
        </authorList>
    </citation>
    <scope>NUCLEOTIDE SEQUENCE [LARGE SCALE GENOMIC DNA]</scope>
    <source>
        <strain evidence="2 3">DSM 45346</strain>
    </source>
</reference>
<name>A0ABV4QRI5_9ACTN</name>
<evidence type="ECO:0000313" key="2">
    <source>
        <dbReference type="EMBL" id="MFA1553210.1"/>
    </source>
</evidence>
<evidence type="ECO:0000313" key="3">
    <source>
        <dbReference type="Proteomes" id="UP001569904"/>
    </source>
</evidence>
<dbReference type="Pfam" id="PF04149">
    <property type="entry name" value="DUF397"/>
    <property type="match status" value="1"/>
</dbReference>
<organism evidence="2 3">
    <name type="scientific">Actinomadura chokoriensis</name>
    <dbReference type="NCBI Taxonomy" id="454156"/>
    <lineage>
        <taxon>Bacteria</taxon>
        <taxon>Bacillati</taxon>
        <taxon>Actinomycetota</taxon>
        <taxon>Actinomycetes</taxon>
        <taxon>Streptosporangiales</taxon>
        <taxon>Thermomonosporaceae</taxon>
        <taxon>Actinomadura</taxon>
    </lineage>
</organism>
<protein>
    <submittedName>
        <fullName evidence="2">DUF397 domain-containing protein</fullName>
    </submittedName>
</protein>
<dbReference type="InterPro" id="IPR007278">
    <property type="entry name" value="DUF397"/>
</dbReference>
<accession>A0ABV4QRI5</accession>
<keyword evidence="3" id="KW-1185">Reference proteome</keyword>